<comment type="caution">
    <text evidence="2">The sequence shown here is derived from an EMBL/GenBank/DDBJ whole genome shotgun (WGS) entry which is preliminary data.</text>
</comment>
<keyword evidence="1" id="KW-0812">Transmembrane</keyword>
<evidence type="ECO:0008006" key="4">
    <source>
        <dbReference type="Google" id="ProtNLM"/>
    </source>
</evidence>
<keyword evidence="1" id="KW-0472">Membrane</keyword>
<protein>
    <recommendedName>
        <fullName evidence="4">Mos1 transposase HTH domain-containing protein</fullName>
    </recommendedName>
</protein>
<proteinExistence type="predicted"/>
<organism evidence="2 3">
    <name type="scientific">Phytophthora nicotianae P1569</name>
    <dbReference type="NCBI Taxonomy" id="1317065"/>
    <lineage>
        <taxon>Eukaryota</taxon>
        <taxon>Sar</taxon>
        <taxon>Stramenopiles</taxon>
        <taxon>Oomycota</taxon>
        <taxon>Peronosporomycetes</taxon>
        <taxon>Peronosporales</taxon>
        <taxon>Peronosporaceae</taxon>
        <taxon>Phytophthora</taxon>
    </lineage>
</organism>
<evidence type="ECO:0000313" key="2">
    <source>
        <dbReference type="EMBL" id="ETI38783.1"/>
    </source>
</evidence>
<dbReference type="OrthoDB" id="107171at2759"/>
<reference evidence="2 3" key="1">
    <citation type="submission" date="2013-11" db="EMBL/GenBank/DDBJ databases">
        <title>The Genome Sequence of Phytophthora parasitica P1569.</title>
        <authorList>
            <consortium name="The Broad Institute Genomics Platform"/>
            <person name="Russ C."/>
            <person name="Tyler B."/>
            <person name="Panabieres F."/>
            <person name="Shan W."/>
            <person name="Tripathy S."/>
            <person name="Grunwald N."/>
            <person name="Machado M."/>
            <person name="Johnson C.S."/>
            <person name="Arredondo F."/>
            <person name="Hong C."/>
            <person name="Coffey M."/>
            <person name="Young S.K."/>
            <person name="Zeng Q."/>
            <person name="Gargeya S."/>
            <person name="Fitzgerald M."/>
            <person name="Abouelleil A."/>
            <person name="Alvarado L."/>
            <person name="Chapman S.B."/>
            <person name="Gainer-Dewar J."/>
            <person name="Goldberg J."/>
            <person name="Griggs A."/>
            <person name="Gujja S."/>
            <person name="Hansen M."/>
            <person name="Howarth C."/>
            <person name="Imamovic A."/>
            <person name="Ireland A."/>
            <person name="Larimer J."/>
            <person name="McCowan C."/>
            <person name="Murphy C."/>
            <person name="Pearson M."/>
            <person name="Poon T.W."/>
            <person name="Priest M."/>
            <person name="Roberts A."/>
            <person name="Saif S."/>
            <person name="Shea T."/>
            <person name="Sykes S."/>
            <person name="Wortman J."/>
            <person name="Nusbaum C."/>
            <person name="Birren B."/>
        </authorList>
    </citation>
    <scope>NUCLEOTIDE SEQUENCE [LARGE SCALE GENOMIC DNA]</scope>
    <source>
        <strain evidence="2 3">P1569</strain>
    </source>
</reference>
<sequence>MYSADYKWRAETLHYAYVVPCEVVMCVLGVSGCAVRRWYTQFVETGHVLPKEREARPVYPAVVVSFVDF</sequence>
<name>V9EJT5_PHYNI</name>
<gene>
    <name evidence="2" type="ORF">F443_15570</name>
</gene>
<accession>V9EJT5</accession>
<evidence type="ECO:0000256" key="1">
    <source>
        <dbReference type="SAM" id="Phobius"/>
    </source>
</evidence>
<evidence type="ECO:0000313" key="3">
    <source>
        <dbReference type="Proteomes" id="UP000018721"/>
    </source>
</evidence>
<dbReference type="PROSITE" id="PS51257">
    <property type="entry name" value="PROKAR_LIPOPROTEIN"/>
    <property type="match status" value="1"/>
</dbReference>
<dbReference type="Proteomes" id="UP000018721">
    <property type="component" value="Unassembled WGS sequence"/>
</dbReference>
<dbReference type="EMBL" id="ANIZ01002738">
    <property type="protein sequence ID" value="ETI38783.1"/>
    <property type="molecule type" value="Genomic_DNA"/>
</dbReference>
<keyword evidence="3" id="KW-1185">Reference proteome</keyword>
<feature type="transmembrane region" description="Helical" evidence="1">
    <location>
        <begin position="15"/>
        <end position="35"/>
    </location>
</feature>
<dbReference type="AlphaFoldDB" id="V9EJT5"/>
<dbReference type="HOGENOM" id="CLU_2781446_0_0_1"/>
<keyword evidence="1" id="KW-1133">Transmembrane helix</keyword>